<dbReference type="RefSeq" id="WP_015181465.1">
    <property type="nucleotide sequence ID" value="NC_019738.1"/>
</dbReference>
<protein>
    <submittedName>
        <fullName evidence="2">Helix-turn-helix protein</fullName>
    </submittedName>
</protein>
<name>K9WAP7_9CYAN</name>
<evidence type="ECO:0000259" key="1">
    <source>
        <dbReference type="PROSITE" id="PS50943"/>
    </source>
</evidence>
<accession>K9WAP7</accession>
<sequence>MVQRTRFAIGGMGRAGKALKQALETYRISQNKLAVALSVDRSIVFRWFHEQTDPSGEAIVEIVQALKGIEPAAAKKFVELYLGELVEEQE</sequence>
<feature type="domain" description="HTH cro/C1-type" evidence="1">
    <location>
        <begin position="19"/>
        <end position="74"/>
    </location>
</feature>
<dbReference type="AlphaFoldDB" id="K9WAP7"/>
<dbReference type="Gene3D" id="1.10.260.40">
    <property type="entry name" value="lambda repressor-like DNA-binding domains"/>
    <property type="match status" value="1"/>
</dbReference>
<dbReference type="PROSITE" id="PS50943">
    <property type="entry name" value="HTH_CROC1"/>
    <property type="match status" value="1"/>
</dbReference>
<organism evidence="2 3">
    <name type="scientific">Allocoleopsis franciscana PCC 7113</name>
    <dbReference type="NCBI Taxonomy" id="1173027"/>
    <lineage>
        <taxon>Bacteria</taxon>
        <taxon>Bacillati</taxon>
        <taxon>Cyanobacteriota</taxon>
        <taxon>Cyanophyceae</taxon>
        <taxon>Coleofasciculales</taxon>
        <taxon>Coleofasciculaceae</taxon>
        <taxon>Allocoleopsis</taxon>
        <taxon>Allocoleopsis franciscana</taxon>
    </lineage>
</organism>
<keyword evidence="3" id="KW-1185">Reference proteome</keyword>
<dbReference type="eggNOG" id="COG3093">
    <property type="taxonomic scope" value="Bacteria"/>
</dbReference>
<dbReference type="Proteomes" id="UP000010471">
    <property type="component" value="Chromosome"/>
</dbReference>
<dbReference type="HOGENOM" id="CLU_196739_0_0_3"/>
<evidence type="ECO:0000313" key="3">
    <source>
        <dbReference type="Proteomes" id="UP000010471"/>
    </source>
</evidence>
<dbReference type="CDD" id="cd00093">
    <property type="entry name" value="HTH_XRE"/>
    <property type="match status" value="1"/>
</dbReference>
<dbReference type="Pfam" id="PF01381">
    <property type="entry name" value="HTH_3"/>
    <property type="match status" value="1"/>
</dbReference>
<dbReference type="GO" id="GO:0003677">
    <property type="term" value="F:DNA binding"/>
    <property type="evidence" value="ECO:0007669"/>
    <property type="project" value="InterPro"/>
</dbReference>
<dbReference type="KEGG" id="mic:Mic7113_1430"/>
<dbReference type="InterPro" id="IPR010982">
    <property type="entry name" value="Lambda_DNA-bd_dom_sf"/>
</dbReference>
<reference evidence="2 3" key="1">
    <citation type="submission" date="2012-06" db="EMBL/GenBank/DDBJ databases">
        <title>Finished chromosome of genome of Microcoleus sp. PCC 7113.</title>
        <authorList>
            <consortium name="US DOE Joint Genome Institute"/>
            <person name="Gugger M."/>
            <person name="Coursin T."/>
            <person name="Rippka R."/>
            <person name="Tandeau De Marsac N."/>
            <person name="Huntemann M."/>
            <person name="Wei C.-L."/>
            <person name="Han J."/>
            <person name="Detter J.C."/>
            <person name="Han C."/>
            <person name="Tapia R."/>
            <person name="Chen A."/>
            <person name="Kyrpides N."/>
            <person name="Mavromatis K."/>
            <person name="Markowitz V."/>
            <person name="Szeto E."/>
            <person name="Ivanova N."/>
            <person name="Pagani I."/>
            <person name="Pati A."/>
            <person name="Goodwin L."/>
            <person name="Nordberg H.P."/>
            <person name="Cantor M.N."/>
            <person name="Hua S.X."/>
            <person name="Woyke T."/>
            <person name="Kerfeld C.A."/>
        </authorList>
    </citation>
    <scope>NUCLEOTIDE SEQUENCE [LARGE SCALE GENOMIC DNA]</scope>
    <source>
        <strain evidence="2 3">PCC 7113</strain>
    </source>
</reference>
<gene>
    <name evidence="2" type="ORF">Mic7113_1430</name>
</gene>
<evidence type="ECO:0000313" key="2">
    <source>
        <dbReference type="EMBL" id="AFZ17308.1"/>
    </source>
</evidence>
<proteinExistence type="predicted"/>
<dbReference type="InterPro" id="IPR001387">
    <property type="entry name" value="Cro/C1-type_HTH"/>
</dbReference>
<dbReference type="EMBL" id="CP003630">
    <property type="protein sequence ID" value="AFZ17308.1"/>
    <property type="molecule type" value="Genomic_DNA"/>
</dbReference>
<dbReference type="SUPFAM" id="SSF47413">
    <property type="entry name" value="lambda repressor-like DNA-binding domains"/>
    <property type="match status" value="1"/>
</dbReference>